<keyword evidence="13" id="KW-1185">Reference proteome</keyword>
<keyword evidence="6" id="KW-0418">Kinase</keyword>
<dbReference type="FunFam" id="1.10.510.10:FF:001023">
    <property type="entry name" value="Os07g0541700 protein"/>
    <property type="match status" value="1"/>
</dbReference>
<dbReference type="AlphaFoldDB" id="A0A8X8C0T8"/>
<evidence type="ECO:0000256" key="2">
    <source>
        <dbReference type="ARBA" id="ARBA00012513"/>
    </source>
</evidence>
<organism evidence="12 13">
    <name type="scientific">Populus tomentosa</name>
    <name type="common">Chinese white poplar</name>
    <dbReference type="NCBI Taxonomy" id="118781"/>
    <lineage>
        <taxon>Eukaryota</taxon>
        <taxon>Viridiplantae</taxon>
        <taxon>Streptophyta</taxon>
        <taxon>Embryophyta</taxon>
        <taxon>Tracheophyta</taxon>
        <taxon>Spermatophyta</taxon>
        <taxon>Magnoliopsida</taxon>
        <taxon>eudicotyledons</taxon>
        <taxon>Gunneridae</taxon>
        <taxon>Pentapetalae</taxon>
        <taxon>rosids</taxon>
        <taxon>fabids</taxon>
        <taxon>Malpighiales</taxon>
        <taxon>Salicaceae</taxon>
        <taxon>Saliceae</taxon>
        <taxon>Populus</taxon>
    </lineage>
</organism>
<dbReference type="InterPro" id="IPR000719">
    <property type="entry name" value="Prot_kinase_dom"/>
</dbReference>
<dbReference type="InterPro" id="IPR011009">
    <property type="entry name" value="Kinase-like_dom_sf"/>
</dbReference>
<dbReference type="PANTHER" id="PTHR48006:SF102">
    <property type="entry name" value="LEUCINE-RICH REPEAT-CONTAINING PROTEIN DDB_G0281931-RELATED"/>
    <property type="match status" value="1"/>
</dbReference>
<comment type="catalytic activity">
    <reaction evidence="8">
        <text>L-threonyl-[protein] + ATP = O-phospho-L-threonyl-[protein] + ADP + H(+)</text>
        <dbReference type="Rhea" id="RHEA:46608"/>
        <dbReference type="Rhea" id="RHEA-COMP:11060"/>
        <dbReference type="Rhea" id="RHEA-COMP:11605"/>
        <dbReference type="ChEBI" id="CHEBI:15378"/>
        <dbReference type="ChEBI" id="CHEBI:30013"/>
        <dbReference type="ChEBI" id="CHEBI:30616"/>
        <dbReference type="ChEBI" id="CHEBI:61977"/>
        <dbReference type="ChEBI" id="CHEBI:456216"/>
        <dbReference type="EC" id="2.7.11.1"/>
    </reaction>
</comment>
<dbReference type="GO" id="GO:0004674">
    <property type="term" value="F:protein serine/threonine kinase activity"/>
    <property type="evidence" value="ECO:0007669"/>
    <property type="project" value="UniProtKB-KW"/>
</dbReference>
<protein>
    <recommendedName>
        <fullName evidence="2">non-specific serine/threonine protein kinase</fullName>
        <ecNumber evidence="2">2.7.11.1</ecNumber>
    </recommendedName>
</protein>
<dbReference type="PROSITE" id="PS50011">
    <property type="entry name" value="PROTEIN_KINASE_DOM"/>
    <property type="match status" value="1"/>
</dbReference>
<keyword evidence="5" id="KW-0547">Nucleotide-binding</keyword>
<dbReference type="InterPro" id="IPR051824">
    <property type="entry name" value="LRR_Rcpt-Like_S/T_Kinase"/>
</dbReference>
<evidence type="ECO:0000256" key="5">
    <source>
        <dbReference type="ARBA" id="ARBA00022741"/>
    </source>
</evidence>
<dbReference type="EMBL" id="JAAWWB010002102">
    <property type="protein sequence ID" value="KAG6735504.1"/>
    <property type="molecule type" value="Genomic_DNA"/>
</dbReference>
<dbReference type="EC" id="2.7.11.1" evidence="2"/>
<comment type="catalytic activity">
    <reaction evidence="9">
        <text>L-seryl-[protein] + ATP = O-phospho-L-seryl-[protein] + ADP + H(+)</text>
        <dbReference type="Rhea" id="RHEA:17989"/>
        <dbReference type="Rhea" id="RHEA-COMP:9863"/>
        <dbReference type="Rhea" id="RHEA-COMP:11604"/>
        <dbReference type="ChEBI" id="CHEBI:15378"/>
        <dbReference type="ChEBI" id="CHEBI:29999"/>
        <dbReference type="ChEBI" id="CHEBI:30616"/>
        <dbReference type="ChEBI" id="CHEBI:83421"/>
        <dbReference type="ChEBI" id="CHEBI:456216"/>
        <dbReference type="EC" id="2.7.11.1"/>
    </reaction>
</comment>
<evidence type="ECO:0000259" key="11">
    <source>
        <dbReference type="PROSITE" id="PS50011"/>
    </source>
</evidence>
<evidence type="ECO:0000256" key="6">
    <source>
        <dbReference type="ARBA" id="ARBA00022777"/>
    </source>
</evidence>
<keyword evidence="7" id="KW-0067">ATP-binding</keyword>
<dbReference type="OrthoDB" id="2015071at2759"/>
<accession>A0A8X8C0T8</accession>
<proteinExistence type="predicted"/>
<dbReference type="GO" id="GO:0005524">
    <property type="term" value="F:ATP binding"/>
    <property type="evidence" value="ECO:0007669"/>
    <property type="project" value="UniProtKB-KW"/>
</dbReference>
<keyword evidence="3" id="KW-0723">Serine/threonine-protein kinase</keyword>
<gene>
    <name evidence="12" type="ORF">POTOM_061889</name>
</gene>
<evidence type="ECO:0000256" key="10">
    <source>
        <dbReference type="SAM" id="Phobius"/>
    </source>
</evidence>
<keyword evidence="10" id="KW-0472">Membrane</keyword>
<evidence type="ECO:0000256" key="9">
    <source>
        <dbReference type="ARBA" id="ARBA00048679"/>
    </source>
</evidence>
<keyword evidence="10" id="KW-0812">Transmembrane</keyword>
<sequence>MLLTTIIDFSNNDFTGKVSGRVQSVLLTMGGDRAFIGNKEFCDDETSKTIIFRDKNLLGKTRRIKDWYQRYKIALGDAKGIAYLHHDGSPPIIHRDIKTSDILLDEDYEPKIADFGIAKLAECPLRGVIVAHLLALMAILFLFWCCTTKAHRQGIWRRGIHCLLGLTHVNDRENVLKVLGEEMASDSVQEDMIKVLKIADLCTTKLV</sequence>
<keyword evidence="10" id="KW-1133">Transmembrane helix</keyword>
<evidence type="ECO:0000313" key="12">
    <source>
        <dbReference type="EMBL" id="KAG6735504.1"/>
    </source>
</evidence>
<reference evidence="12" key="1">
    <citation type="journal article" date="2020" name="bioRxiv">
        <title>Hybrid origin of Populus tomentosa Carr. identified through genome sequencing and phylogenomic analysis.</title>
        <authorList>
            <person name="An X."/>
            <person name="Gao K."/>
            <person name="Chen Z."/>
            <person name="Li J."/>
            <person name="Yang X."/>
            <person name="Yang X."/>
            <person name="Zhou J."/>
            <person name="Guo T."/>
            <person name="Zhao T."/>
            <person name="Huang S."/>
            <person name="Miao D."/>
            <person name="Khan W.U."/>
            <person name="Rao P."/>
            <person name="Ye M."/>
            <person name="Lei B."/>
            <person name="Liao W."/>
            <person name="Wang J."/>
            <person name="Ji L."/>
            <person name="Li Y."/>
            <person name="Guo B."/>
            <person name="Mustafa N.S."/>
            <person name="Li S."/>
            <person name="Yun Q."/>
            <person name="Keller S.R."/>
            <person name="Mao J."/>
            <person name="Zhang R."/>
            <person name="Strauss S.H."/>
        </authorList>
    </citation>
    <scope>NUCLEOTIDE SEQUENCE</scope>
    <source>
        <strain evidence="12">GM15</strain>
        <tissue evidence="12">Leaf</tissue>
    </source>
</reference>
<evidence type="ECO:0000256" key="1">
    <source>
        <dbReference type="ARBA" id="ARBA00004479"/>
    </source>
</evidence>
<dbReference type="GO" id="GO:0016020">
    <property type="term" value="C:membrane"/>
    <property type="evidence" value="ECO:0007669"/>
    <property type="project" value="UniProtKB-SubCell"/>
</dbReference>
<dbReference type="Proteomes" id="UP000886885">
    <property type="component" value="Unassembled WGS sequence"/>
</dbReference>
<name>A0A8X8C0T8_POPTO</name>
<evidence type="ECO:0000313" key="13">
    <source>
        <dbReference type="Proteomes" id="UP000886885"/>
    </source>
</evidence>
<dbReference type="PANTHER" id="PTHR48006">
    <property type="entry name" value="LEUCINE-RICH REPEAT-CONTAINING PROTEIN DDB_G0281931-RELATED"/>
    <property type="match status" value="1"/>
</dbReference>
<evidence type="ECO:0000256" key="7">
    <source>
        <dbReference type="ARBA" id="ARBA00022840"/>
    </source>
</evidence>
<dbReference type="Pfam" id="PF00069">
    <property type="entry name" value="Pkinase"/>
    <property type="match status" value="1"/>
</dbReference>
<evidence type="ECO:0000256" key="4">
    <source>
        <dbReference type="ARBA" id="ARBA00022679"/>
    </source>
</evidence>
<comment type="subcellular location">
    <subcellularLocation>
        <location evidence="1">Membrane</location>
        <topology evidence="1">Single-pass type I membrane protein</topology>
    </subcellularLocation>
</comment>
<keyword evidence="4" id="KW-0808">Transferase</keyword>
<evidence type="ECO:0000256" key="8">
    <source>
        <dbReference type="ARBA" id="ARBA00047899"/>
    </source>
</evidence>
<dbReference type="Gene3D" id="1.10.510.10">
    <property type="entry name" value="Transferase(Phosphotransferase) domain 1"/>
    <property type="match status" value="1"/>
</dbReference>
<dbReference type="SUPFAM" id="SSF56112">
    <property type="entry name" value="Protein kinase-like (PK-like)"/>
    <property type="match status" value="1"/>
</dbReference>
<feature type="domain" description="Protein kinase" evidence="11">
    <location>
        <begin position="1"/>
        <end position="207"/>
    </location>
</feature>
<evidence type="ECO:0000256" key="3">
    <source>
        <dbReference type="ARBA" id="ARBA00022527"/>
    </source>
</evidence>
<comment type="caution">
    <text evidence="12">The sequence shown here is derived from an EMBL/GenBank/DDBJ whole genome shotgun (WGS) entry which is preliminary data.</text>
</comment>
<feature type="transmembrane region" description="Helical" evidence="10">
    <location>
        <begin position="129"/>
        <end position="147"/>
    </location>
</feature>